<organism evidence="1 2">
    <name type="scientific">Tardiphaga robiniae</name>
    <dbReference type="NCBI Taxonomy" id="943830"/>
    <lineage>
        <taxon>Bacteria</taxon>
        <taxon>Pseudomonadati</taxon>
        <taxon>Pseudomonadota</taxon>
        <taxon>Alphaproteobacteria</taxon>
        <taxon>Hyphomicrobiales</taxon>
        <taxon>Nitrobacteraceae</taxon>
        <taxon>Tardiphaga</taxon>
    </lineage>
</organism>
<dbReference type="EMBL" id="LVYV01000008">
    <property type="protein sequence ID" value="KZD23739.1"/>
    <property type="molecule type" value="Genomic_DNA"/>
</dbReference>
<sequence length="70" mass="7945">MSDDEEIEIEAYPLRSYQLIADPNRPDVVALAFETERGHSLYLASRAVLEDLGRDLLDRASKMPEHKTVS</sequence>
<dbReference type="STRING" id="943830.A4A58_25620"/>
<gene>
    <name evidence="1" type="ORF">A4A58_25620</name>
</gene>
<protein>
    <submittedName>
        <fullName evidence="1">Uncharacterized protein</fullName>
    </submittedName>
</protein>
<dbReference type="AlphaFoldDB" id="A0A163ZQ74"/>
<name>A0A163ZQ74_9BRAD</name>
<accession>A0A163ZQ74</accession>
<dbReference type="OrthoDB" id="8243862at2"/>
<comment type="caution">
    <text evidence="1">The sequence shown here is derived from an EMBL/GenBank/DDBJ whole genome shotgun (WGS) entry which is preliminary data.</text>
</comment>
<dbReference type="RefSeq" id="WP_068731927.1">
    <property type="nucleotide sequence ID" value="NZ_JABMCJ010000053.1"/>
</dbReference>
<keyword evidence="2" id="KW-1185">Reference proteome</keyword>
<reference evidence="1 2" key="1">
    <citation type="submission" date="2016-03" db="EMBL/GenBank/DDBJ databases">
        <title>Microsymbionts genomes from the relict species Vavilovia formosa (Stev.) Fed.</title>
        <authorList>
            <person name="Kopat V."/>
            <person name="Chirak E."/>
            <person name="Kimeklis A."/>
            <person name="Andronov E."/>
        </authorList>
    </citation>
    <scope>NUCLEOTIDE SEQUENCE [LARGE SCALE GENOMIC DNA]</scope>
    <source>
        <strain evidence="1 2">Vaf07</strain>
    </source>
</reference>
<proteinExistence type="predicted"/>
<evidence type="ECO:0000313" key="1">
    <source>
        <dbReference type="EMBL" id="KZD23739.1"/>
    </source>
</evidence>
<dbReference type="Proteomes" id="UP000076574">
    <property type="component" value="Unassembled WGS sequence"/>
</dbReference>
<evidence type="ECO:0000313" key="2">
    <source>
        <dbReference type="Proteomes" id="UP000076574"/>
    </source>
</evidence>